<dbReference type="EMBL" id="JAQGLA010000002">
    <property type="protein sequence ID" value="MDA3624239.1"/>
    <property type="molecule type" value="Genomic_DNA"/>
</dbReference>
<gene>
    <name evidence="2" type="ORF">OU415_02255</name>
</gene>
<accession>A0ABT4URA2</accession>
<organism evidence="2 3">
    <name type="scientific">Saccharopolyspora oryzae</name>
    <dbReference type="NCBI Taxonomy" id="2997343"/>
    <lineage>
        <taxon>Bacteria</taxon>
        <taxon>Bacillati</taxon>
        <taxon>Actinomycetota</taxon>
        <taxon>Actinomycetes</taxon>
        <taxon>Pseudonocardiales</taxon>
        <taxon>Pseudonocardiaceae</taxon>
        <taxon>Saccharopolyspora</taxon>
    </lineage>
</organism>
<dbReference type="RefSeq" id="WP_270946803.1">
    <property type="nucleotide sequence ID" value="NZ_JAQGLA010000002.1"/>
</dbReference>
<keyword evidence="1" id="KW-0472">Membrane</keyword>
<protein>
    <submittedName>
        <fullName evidence="2">Uncharacterized protein</fullName>
    </submittedName>
</protein>
<evidence type="ECO:0000256" key="1">
    <source>
        <dbReference type="SAM" id="Phobius"/>
    </source>
</evidence>
<name>A0ABT4URA2_9PSEU</name>
<comment type="caution">
    <text evidence="2">The sequence shown here is derived from an EMBL/GenBank/DDBJ whole genome shotgun (WGS) entry which is preliminary data.</text>
</comment>
<sequence>MPAKRGKKPGPTRPWWDGRPGLLAVVAQAVLFAIKVAWDIVNRYHR</sequence>
<reference evidence="2 3" key="1">
    <citation type="submission" date="2022-11" db="EMBL/GenBank/DDBJ databases">
        <title>Draft genome sequence of Saccharopolyspora sp. WRP15-2 isolated from rhizosphere soils of wild rice in Thailand.</title>
        <authorList>
            <person name="Duangmal K."/>
            <person name="Kammanee S."/>
            <person name="Muangham S."/>
        </authorList>
    </citation>
    <scope>NUCLEOTIDE SEQUENCE [LARGE SCALE GENOMIC DNA]</scope>
    <source>
        <strain evidence="2 3">WRP15-2</strain>
    </source>
</reference>
<evidence type="ECO:0000313" key="3">
    <source>
        <dbReference type="Proteomes" id="UP001210380"/>
    </source>
</evidence>
<keyword evidence="1" id="KW-1133">Transmembrane helix</keyword>
<keyword evidence="1" id="KW-0812">Transmembrane</keyword>
<evidence type="ECO:0000313" key="2">
    <source>
        <dbReference type="EMBL" id="MDA3624239.1"/>
    </source>
</evidence>
<dbReference type="Proteomes" id="UP001210380">
    <property type="component" value="Unassembled WGS sequence"/>
</dbReference>
<feature type="transmembrane region" description="Helical" evidence="1">
    <location>
        <begin position="20"/>
        <end position="38"/>
    </location>
</feature>
<proteinExistence type="predicted"/>
<keyword evidence="3" id="KW-1185">Reference proteome</keyword>